<evidence type="ECO:0000313" key="1">
    <source>
        <dbReference type="EMBL" id="SVC68374.1"/>
    </source>
</evidence>
<protein>
    <submittedName>
        <fullName evidence="1">Uncharacterized protein</fullName>
    </submittedName>
</protein>
<proteinExistence type="predicted"/>
<organism evidence="1">
    <name type="scientific">marine metagenome</name>
    <dbReference type="NCBI Taxonomy" id="408172"/>
    <lineage>
        <taxon>unclassified sequences</taxon>
        <taxon>metagenomes</taxon>
        <taxon>ecological metagenomes</taxon>
    </lineage>
</organism>
<reference evidence="1" key="1">
    <citation type="submission" date="2018-05" db="EMBL/GenBank/DDBJ databases">
        <authorList>
            <person name="Lanie J.A."/>
            <person name="Ng W.-L."/>
            <person name="Kazmierczak K.M."/>
            <person name="Andrzejewski T.M."/>
            <person name="Davidsen T.M."/>
            <person name="Wayne K.J."/>
            <person name="Tettelin H."/>
            <person name="Glass J.I."/>
            <person name="Rusch D."/>
            <person name="Podicherti R."/>
            <person name="Tsui H.-C.T."/>
            <person name="Winkler M.E."/>
        </authorList>
    </citation>
    <scope>NUCLEOTIDE SEQUENCE</scope>
</reference>
<name>A0A382P4N8_9ZZZZ</name>
<sequence>MLCRAFLVFCAALLILTSIHAVEFRHLAIRYVEAKAFVRISEYFTGRENPGNRLLCRSRPNERAGLYFVLTLDEKSRKLPEGAVFVLEVIRPDDPETKLFRIPVPAKRPRGKEVFLGLTGEDWPDEEARPVAWRLRLLDAGGGTLAERKSFLWERPPKEKPAEEGS</sequence>
<dbReference type="AlphaFoldDB" id="A0A382P4N8"/>
<accession>A0A382P4N8</accession>
<gene>
    <name evidence="1" type="ORF">METZ01_LOCUS321228</name>
</gene>
<dbReference type="EMBL" id="UINC01104882">
    <property type="protein sequence ID" value="SVC68374.1"/>
    <property type="molecule type" value="Genomic_DNA"/>
</dbReference>